<dbReference type="EMBL" id="JAHJDP010000034">
    <property type="protein sequence ID" value="MBU2690718.1"/>
    <property type="molecule type" value="Genomic_DNA"/>
</dbReference>
<dbReference type="AlphaFoldDB" id="A0A948RW95"/>
<proteinExistence type="predicted"/>
<evidence type="ECO:0008006" key="3">
    <source>
        <dbReference type="Google" id="ProtNLM"/>
    </source>
</evidence>
<evidence type="ECO:0000313" key="2">
    <source>
        <dbReference type="Proteomes" id="UP000777784"/>
    </source>
</evidence>
<name>A0A948RW95_UNCEI</name>
<dbReference type="Proteomes" id="UP000777784">
    <property type="component" value="Unassembled WGS sequence"/>
</dbReference>
<sequence length="56" mass="6279">MLPGHPILYGAPNASPHVERFNRTLGQEALNHFNFLGINHIRRVVLKTCSSVPMKV</sequence>
<organism evidence="1 2">
    <name type="scientific">Eiseniibacteriota bacterium</name>
    <dbReference type="NCBI Taxonomy" id="2212470"/>
    <lineage>
        <taxon>Bacteria</taxon>
        <taxon>Candidatus Eiseniibacteriota</taxon>
    </lineage>
</organism>
<accession>A0A948RW95</accession>
<comment type="caution">
    <text evidence="1">The sequence shown here is derived from an EMBL/GenBank/DDBJ whole genome shotgun (WGS) entry which is preliminary data.</text>
</comment>
<protein>
    <recommendedName>
        <fullName evidence="3">Integrase catalytic domain-containing protein</fullName>
    </recommendedName>
</protein>
<gene>
    <name evidence="1" type="ORF">KJ970_07295</name>
</gene>
<reference evidence="1" key="1">
    <citation type="submission" date="2021-05" db="EMBL/GenBank/DDBJ databases">
        <title>Energy efficiency and biological interactions define the core microbiome of deep oligotrophic groundwater.</title>
        <authorList>
            <person name="Mehrshad M."/>
            <person name="Lopez-Fernandez M."/>
            <person name="Bell E."/>
            <person name="Bernier-Latmani R."/>
            <person name="Bertilsson S."/>
            <person name="Dopson M."/>
        </authorList>
    </citation>
    <scope>NUCLEOTIDE SEQUENCE</scope>
    <source>
        <strain evidence="1">Modern_marine.mb.64</strain>
    </source>
</reference>
<evidence type="ECO:0000313" key="1">
    <source>
        <dbReference type="EMBL" id="MBU2690718.1"/>
    </source>
</evidence>